<dbReference type="GO" id="GO:0005509">
    <property type="term" value="F:calcium ion binding"/>
    <property type="evidence" value="ECO:0007669"/>
    <property type="project" value="TreeGrafter"/>
</dbReference>
<evidence type="ECO:0000256" key="1">
    <source>
        <dbReference type="ARBA" id="ARBA00008853"/>
    </source>
</evidence>
<dbReference type="SUPFAM" id="SSF63829">
    <property type="entry name" value="Calcium-dependent phosphotriesterase"/>
    <property type="match status" value="1"/>
</dbReference>
<dbReference type="PRINTS" id="PR01790">
    <property type="entry name" value="SMP30FAMILY"/>
</dbReference>
<evidence type="ECO:0000313" key="5">
    <source>
        <dbReference type="EMBL" id="EQB11404.1"/>
    </source>
</evidence>
<dbReference type="GO" id="GO:0004341">
    <property type="term" value="F:gluconolactonase activity"/>
    <property type="evidence" value="ECO:0007669"/>
    <property type="project" value="TreeGrafter"/>
</dbReference>
<feature type="domain" description="SMP-30/Gluconolactonase/LRE-like region" evidence="4">
    <location>
        <begin position="13"/>
        <end position="250"/>
    </location>
</feature>
<feature type="active site" description="Proton donor/acceptor" evidence="2">
    <location>
        <position position="193"/>
    </location>
</feature>
<keyword evidence="6" id="KW-1185">Reference proteome</keyword>
<dbReference type="InterPro" id="IPR013658">
    <property type="entry name" value="SGL"/>
</dbReference>
<dbReference type="GO" id="GO:0019853">
    <property type="term" value="P:L-ascorbic acid biosynthetic process"/>
    <property type="evidence" value="ECO:0007669"/>
    <property type="project" value="TreeGrafter"/>
</dbReference>
<proteinExistence type="inferred from homology"/>
<keyword evidence="3" id="KW-0479">Metal-binding</keyword>
<comment type="similarity">
    <text evidence="1">Belongs to the SMP-30/CGR1 family.</text>
</comment>
<keyword evidence="3" id="KW-0862">Zinc</keyword>
<comment type="caution">
    <text evidence="5">The sequence shown here is derived from an EMBL/GenBank/DDBJ whole genome shotgun (WGS) entry which is preliminary data.</text>
</comment>
<dbReference type="Gene3D" id="2.120.10.30">
    <property type="entry name" value="TolB, C-terminal domain"/>
    <property type="match status" value="1"/>
</dbReference>
<accession>T0IP45</accession>
<feature type="binding site" evidence="3">
    <location>
        <position position="145"/>
    </location>
    <ligand>
        <name>a divalent metal cation</name>
        <dbReference type="ChEBI" id="CHEBI:60240"/>
    </ligand>
</feature>
<dbReference type="OrthoDB" id="30052at2"/>
<dbReference type="RefSeq" id="WP_021228191.1">
    <property type="nucleotide sequence ID" value="NZ_ATDP01000107.1"/>
</dbReference>
<comment type="cofactor">
    <cofactor evidence="3">
        <name>Zn(2+)</name>
        <dbReference type="ChEBI" id="CHEBI:29105"/>
    </cofactor>
    <text evidence="3">Binds 1 divalent metal cation per subunit.</text>
</comment>
<dbReference type="PANTHER" id="PTHR10907">
    <property type="entry name" value="REGUCALCIN"/>
    <property type="match status" value="1"/>
</dbReference>
<feature type="binding site" evidence="3">
    <location>
        <position position="15"/>
    </location>
    <ligand>
        <name>a divalent metal cation</name>
        <dbReference type="ChEBI" id="CHEBI:60240"/>
    </ligand>
</feature>
<reference evidence="5 6" key="1">
    <citation type="journal article" date="2013" name="Genome Announc.">
        <title>Draft Genome Sequence of Sphingobium lactosutens Strain DS20T, Isolated from a Hexachlorocyclohexane Dumpsite.</title>
        <authorList>
            <person name="Kumar R."/>
            <person name="Dwivedi V."/>
            <person name="Negi V."/>
            <person name="Khurana J.P."/>
            <person name="Lal R."/>
        </authorList>
    </citation>
    <scope>NUCLEOTIDE SEQUENCE [LARGE SCALE GENOMIC DNA]</scope>
    <source>
        <strain evidence="5 6">DS20</strain>
    </source>
</reference>
<dbReference type="PATRIC" id="fig|1331060.3.peg.4587"/>
<sequence length="295" mass="31627">MQINRVGTERYTVGEGPLWDVDRGELLLVDIVGQSITIYDGAHRIVANYKVPQPVVAATRAVDGALLVLLADGYYRLDEQSGTCLPLSDFRVPAGGTLNDGKVDRAGRLIAVSADRGMKDPLGGIYSLGYDGAVEQRDEGFILSNGPCWSPDGKFFYLADSIKRKIFCYDYGSDGRLSDKRVFADTSDLGMPDGATVDAEGYLWMAMCGEGTIVRFAPDGSVDRTLELPTKWSASVTFGGQGLDRLYVSTLDPAVVGGRGDALCGALFVIDGLGVRGLPESRAAFSTLHHVSDIL</sequence>
<name>T0IP45_9SPHN</name>
<dbReference type="AlphaFoldDB" id="T0IP45"/>
<evidence type="ECO:0000256" key="2">
    <source>
        <dbReference type="PIRSR" id="PIRSR605511-1"/>
    </source>
</evidence>
<gene>
    <name evidence="5" type="ORF">RLDS_23665</name>
</gene>
<organism evidence="5 6">
    <name type="scientific">Sphingobium lactosutens DS20</name>
    <dbReference type="NCBI Taxonomy" id="1331060"/>
    <lineage>
        <taxon>Bacteria</taxon>
        <taxon>Pseudomonadati</taxon>
        <taxon>Pseudomonadota</taxon>
        <taxon>Alphaproteobacteria</taxon>
        <taxon>Sphingomonadales</taxon>
        <taxon>Sphingomonadaceae</taxon>
        <taxon>Sphingobium</taxon>
    </lineage>
</organism>
<evidence type="ECO:0000313" key="6">
    <source>
        <dbReference type="Proteomes" id="UP000015531"/>
    </source>
</evidence>
<dbReference type="Pfam" id="PF08450">
    <property type="entry name" value="SGL"/>
    <property type="match status" value="1"/>
</dbReference>
<dbReference type="InterPro" id="IPR011042">
    <property type="entry name" value="6-blade_b-propeller_TolB-like"/>
</dbReference>
<evidence type="ECO:0000259" key="4">
    <source>
        <dbReference type="Pfam" id="PF08450"/>
    </source>
</evidence>
<dbReference type="eggNOG" id="COG3386">
    <property type="taxonomic scope" value="Bacteria"/>
</dbReference>
<feature type="binding site" evidence="3">
    <location>
        <position position="193"/>
    </location>
    <ligand>
        <name>a divalent metal cation</name>
        <dbReference type="ChEBI" id="CHEBI:60240"/>
    </ligand>
</feature>
<dbReference type="EMBL" id="ATDP01000107">
    <property type="protein sequence ID" value="EQB11404.1"/>
    <property type="molecule type" value="Genomic_DNA"/>
</dbReference>
<protein>
    <recommendedName>
        <fullName evidence="4">SMP-30/Gluconolactonase/LRE-like region domain-containing protein</fullName>
    </recommendedName>
</protein>
<dbReference type="InterPro" id="IPR005511">
    <property type="entry name" value="SMP-30"/>
</dbReference>
<dbReference type="PANTHER" id="PTHR10907:SF47">
    <property type="entry name" value="REGUCALCIN"/>
    <property type="match status" value="1"/>
</dbReference>
<feature type="binding site" evidence="3">
    <location>
        <position position="99"/>
    </location>
    <ligand>
        <name>substrate</name>
    </ligand>
</feature>
<evidence type="ECO:0000256" key="3">
    <source>
        <dbReference type="PIRSR" id="PIRSR605511-2"/>
    </source>
</evidence>
<dbReference type="Proteomes" id="UP000015531">
    <property type="component" value="Unassembled WGS sequence"/>
</dbReference>